<organism evidence="2 3">
    <name type="scientific">Anaeramoeba flamelloides</name>
    <dbReference type="NCBI Taxonomy" id="1746091"/>
    <lineage>
        <taxon>Eukaryota</taxon>
        <taxon>Metamonada</taxon>
        <taxon>Anaeramoebidae</taxon>
        <taxon>Anaeramoeba</taxon>
    </lineage>
</organism>
<dbReference type="PROSITE" id="PS50012">
    <property type="entry name" value="RCC1_3"/>
    <property type="match status" value="1"/>
</dbReference>
<name>A0AAV8ADW2_9EUKA</name>
<proteinExistence type="predicted"/>
<dbReference type="InterPro" id="IPR000408">
    <property type="entry name" value="Reg_chr_condens"/>
</dbReference>
<dbReference type="Gene3D" id="2.130.10.30">
    <property type="entry name" value="Regulator of chromosome condensation 1/beta-lactamase-inhibitor protein II"/>
    <property type="match status" value="1"/>
</dbReference>
<dbReference type="PANTHER" id="PTHR45982">
    <property type="entry name" value="REGULATOR OF CHROMOSOME CONDENSATION"/>
    <property type="match status" value="1"/>
</dbReference>
<evidence type="ECO:0000313" key="2">
    <source>
        <dbReference type="EMBL" id="KAJ3450997.1"/>
    </source>
</evidence>
<feature type="repeat" description="RCC1" evidence="1">
    <location>
        <begin position="156"/>
        <end position="203"/>
    </location>
</feature>
<evidence type="ECO:0000313" key="3">
    <source>
        <dbReference type="Proteomes" id="UP001146793"/>
    </source>
</evidence>
<dbReference type="Pfam" id="PF13540">
    <property type="entry name" value="RCC1_2"/>
    <property type="match status" value="1"/>
</dbReference>
<dbReference type="EMBL" id="JANTQA010000012">
    <property type="protein sequence ID" value="KAJ3450997.1"/>
    <property type="molecule type" value="Genomic_DNA"/>
</dbReference>
<dbReference type="AlphaFoldDB" id="A0AAV8ADW2"/>
<dbReference type="SUPFAM" id="SSF50985">
    <property type="entry name" value="RCC1/BLIP-II"/>
    <property type="match status" value="1"/>
</dbReference>
<dbReference type="Proteomes" id="UP001146793">
    <property type="component" value="Unassembled WGS sequence"/>
</dbReference>
<gene>
    <name evidence="2" type="ORF">M0812_07193</name>
</gene>
<dbReference type="PANTHER" id="PTHR45982:SF1">
    <property type="entry name" value="REGULATOR OF CHROMOSOME CONDENSATION"/>
    <property type="match status" value="1"/>
</dbReference>
<dbReference type="PROSITE" id="PS00626">
    <property type="entry name" value="RCC1_2"/>
    <property type="match status" value="1"/>
</dbReference>
<comment type="caution">
    <text evidence="2">The sequence shown here is derived from an EMBL/GenBank/DDBJ whole genome shotgun (WGS) entry which is preliminary data.</text>
</comment>
<dbReference type="InterPro" id="IPR009091">
    <property type="entry name" value="RCC1/BLIP-II"/>
</dbReference>
<accession>A0AAV8ADW2</accession>
<evidence type="ECO:0000256" key="1">
    <source>
        <dbReference type="PROSITE-ProRule" id="PRU00235"/>
    </source>
</evidence>
<sequence length="308" mass="35803">MKNNNYAFGFPEYSYVGHRLCKILKSTKASQIDKHQVIYDIVGGCSCEYRWRTRNDEDNFLGYKKTTLLIQTGKNEVSYVTEKRITTKHFFQGETIKQIAVKNLEYAVLINCNFCQLGINSTKRYNKPVKITKFKADQILDITSGYYHSLLLTYNGKVYTTGCARYNGLKRRLKTFKKIRALRKKQVIQISCGVNNSLALTSENQIFFGGPIQDRMEKLKKRDGKPWELTVKVHKALVECICEKKIDQIQSDLKRIKKDEVNVFIKWVYTDSVTNKPKLKRVFTLLGMEFPPKKNLLTDLEKLYGNDD</sequence>
<dbReference type="InterPro" id="IPR051553">
    <property type="entry name" value="Ran_GTPase-activating"/>
</dbReference>
<protein>
    <submittedName>
        <fullName evidence="2">Rcc1 repeat-containing protein</fullName>
    </submittedName>
</protein>
<reference evidence="2" key="1">
    <citation type="submission" date="2022-08" db="EMBL/GenBank/DDBJ databases">
        <title>Novel sulphate-reducing endosymbionts in the free-living metamonad Anaeramoeba.</title>
        <authorList>
            <person name="Jerlstrom-Hultqvist J."/>
            <person name="Cepicka I."/>
            <person name="Gallot-Lavallee L."/>
            <person name="Salas-Leiva D."/>
            <person name="Curtis B.A."/>
            <person name="Zahonova K."/>
            <person name="Pipaliya S."/>
            <person name="Dacks J."/>
            <person name="Roger A.J."/>
        </authorList>
    </citation>
    <scope>NUCLEOTIDE SEQUENCE</scope>
    <source>
        <strain evidence="2">Busselton2</strain>
    </source>
</reference>